<organism evidence="2 3">
    <name type="scientific">Kribbella pittospori</name>
    <dbReference type="NCBI Taxonomy" id="722689"/>
    <lineage>
        <taxon>Bacteria</taxon>
        <taxon>Bacillati</taxon>
        <taxon>Actinomycetota</taxon>
        <taxon>Actinomycetes</taxon>
        <taxon>Propionibacteriales</taxon>
        <taxon>Kribbellaceae</taxon>
        <taxon>Kribbella</taxon>
    </lineage>
</organism>
<dbReference type="AlphaFoldDB" id="A0A4R0KRD1"/>
<proteinExistence type="predicted"/>
<sequence>MVDPCPRSPTPATADGGRRTADGGRRTVGGGRPVGAALAVRLAARQMPTSWLAVEYAVRRRD</sequence>
<evidence type="ECO:0000313" key="3">
    <source>
        <dbReference type="Proteomes" id="UP000291144"/>
    </source>
</evidence>
<keyword evidence="3" id="KW-1185">Reference proteome</keyword>
<feature type="region of interest" description="Disordered" evidence="1">
    <location>
        <begin position="1"/>
        <end position="32"/>
    </location>
</feature>
<evidence type="ECO:0000313" key="2">
    <source>
        <dbReference type="EMBL" id="TCC61974.1"/>
    </source>
</evidence>
<evidence type="ECO:0000256" key="1">
    <source>
        <dbReference type="SAM" id="MobiDB-lite"/>
    </source>
</evidence>
<feature type="compositionally biased region" description="Basic and acidic residues" evidence="1">
    <location>
        <begin position="16"/>
        <end position="25"/>
    </location>
</feature>
<dbReference type="EMBL" id="SJKB01000004">
    <property type="protein sequence ID" value="TCC61974.1"/>
    <property type="molecule type" value="Genomic_DNA"/>
</dbReference>
<dbReference type="Proteomes" id="UP000291144">
    <property type="component" value="Unassembled WGS sequence"/>
</dbReference>
<gene>
    <name evidence="2" type="ORF">E0H73_14715</name>
</gene>
<name>A0A4R0KRD1_9ACTN</name>
<reference evidence="2 3" key="1">
    <citation type="submission" date="2019-02" db="EMBL/GenBank/DDBJ databases">
        <title>Kribbella capetownensis sp. nov. and Kribbella speibonae sp. nov., isolated from soil.</title>
        <authorList>
            <person name="Curtis S.M."/>
            <person name="Norton I."/>
            <person name="Everest G.J."/>
            <person name="Meyers P.R."/>
        </authorList>
    </citation>
    <scope>NUCLEOTIDE SEQUENCE [LARGE SCALE GENOMIC DNA]</scope>
    <source>
        <strain evidence="2 3">NRRL B-24813</strain>
    </source>
</reference>
<protein>
    <submittedName>
        <fullName evidence="2">Uncharacterized protein</fullName>
    </submittedName>
</protein>
<accession>A0A4R0KRD1</accession>
<dbReference type="RefSeq" id="WP_131355387.1">
    <property type="nucleotide sequence ID" value="NZ_SJKB01000004.1"/>
</dbReference>
<comment type="caution">
    <text evidence="2">The sequence shown here is derived from an EMBL/GenBank/DDBJ whole genome shotgun (WGS) entry which is preliminary data.</text>
</comment>